<keyword evidence="3" id="KW-1185">Reference proteome</keyword>
<reference evidence="2" key="1">
    <citation type="submission" date="2020-08" db="EMBL/GenBank/DDBJ databases">
        <title>Multicomponent nature underlies the extraordinary mechanical properties of spider dragline silk.</title>
        <authorList>
            <person name="Kono N."/>
            <person name="Nakamura H."/>
            <person name="Mori M."/>
            <person name="Yoshida Y."/>
            <person name="Ohtoshi R."/>
            <person name="Malay A.D."/>
            <person name="Moran D.A.P."/>
            <person name="Tomita M."/>
            <person name="Numata K."/>
            <person name="Arakawa K."/>
        </authorList>
    </citation>
    <scope>NUCLEOTIDE SEQUENCE</scope>
</reference>
<dbReference type="AlphaFoldDB" id="A0A8X6IJ30"/>
<evidence type="ECO:0000256" key="1">
    <source>
        <dbReference type="SAM" id="MobiDB-lite"/>
    </source>
</evidence>
<protein>
    <submittedName>
        <fullName evidence="2">Uncharacterized protein</fullName>
    </submittedName>
</protein>
<gene>
    <name evidence="2" type="ORF">TNIN_115331</name>
</gene>
<feature type="compositionally biased region" description="Polar residues" evidence="1">
    <location>
        <begin position="41"/>
        <end position="58"/>
    </location>
</feature>
<proteinExistence type="predicted"/>
<evidence type="ECO:0000313" key="3">
    <source>
        <dbReference type="Proteomes" id="UP000886998"/>
    </source>
</evidence>
<dbReference type="OrthoDB" id="10468368at2759"/>
<evidence type="ECO:0000313" key="2">
    <source>
        <dbReference type="EMBL" id="GFS47880.1"/>
    </source>
</evidence>
<feature type="compositionally biased region" description="Polar residues" evidence="1">
    <location>
        <begin position="96"/>
        <end position="106"/>
    </location>
</feature>
<feature type="region of interest" description="Disordered" evidence="1">
    <location>
        <begin position="37"/>
        <end position="106"/>
    </location>
</feature>
<organism evidence="2 3">
    <name type="scientific">Trichonephila inaurata madagascariensis</name>
    <dbReference type="NCBI Taxonomy" id="2747483"/>
    <lineage>
        <taxon>Eukaryota</taxon>
        <taxon>Metazoa</taxon>
        <taxon>Ecdysozoa</taxon>
        <taxon>Arthropoda</taxon>
        <taxon>Chelicerata</taxon>
        <taxon>Arachnida</taxon>
        <taxon>Araneae</taxon>
        <taxon>Araneomorphae</taxon>
        <taxon>Entelegynae</taxon>
        <taxon>Araneoidea</taxon>
        <taxon>Nephilidae</taxon>
        <taxon>Trichonephila</taxon>
        <taxon>Trichonephila inaurata</taxon>
    </lineage>
</organism>
<dbReference type="Proteomes" id="UP000886998">
    <property type="component" value="Unassembled WGS sequence"/>
</dbReference>
<comment type="caution">
    <text evidence="2">The sequence shown here is derived from an EMBL/GenBank/DDBJ whole genome shotgun (WGS) entry which is preliminary data.</text>
</comment>
<accession>A0A8X6IJ30</accession>
<name>A0A8X6IJ30_9ARAC</name>
<sequence>MLYSLAVFFLKNHFTVERLQTARASSEEAIYSCCLSDTRPRSTNNSFISPQGAGSSHIPSPREAPHPSDRFAQPVQPLPSSLFREGRMQRGGLGGQTTFPVSASPNSCATLMGPFGNG</sequence>
<dbReference type="EMBL" id="BMAV01026147">
    <property type="protein sequence ID" value="GFS47880.1"/>
    <property type="molecule type" value="Genomic_DNA"/>
</dbReference>